<evidence type="ECO:0008006" key="3">
    <source>
        <dbReference type="Google" id="ProtNLM"/>
    </source>
</evidence>
<evidence type="ECO:0000313" key="1">
    <source>
        <dbReference type="EMBL" id="KAF8401005.1"/>
    </source>
</evidence>
<organism evidence="1 2">
    <name type="scientific">Tetracentron sinense</name>
    <name type="common">Spur-leaf</name>
    <dbReference type="NCBI Taxonomy" id="13715"/>
    <lineage>
        <taxon>Eukaryota</taxon>
        <taxon>Viridiplantae</taxon>
        <taxon>Streptophyta</taxon>
        <taxon>Embryophyta</taxon>
        <taxon>Tracheophyta</taxon>
        <taxon>Spermatophyta</taxon>
        <taxon>Magnoliopsida</taxon>
        <taxon>Trochodendrales</taxon>
        <taxon>Trochodendraceae</taxon>
        <taxon>Tetracentron</taxon>
    </lineage>
</organism>
<dbReference type="AlphaFoldDB" id="A0A834Z7Y1"/>
<proteinExistence type="predicted"/>
<dbReference type="EMBL" id="JABCRI010000009">
    <property type="protein sequence ID" value="KAF8401005.1"/>
    <property type="molecule type" value="Genomic_DNA"/>
</dbReference>
<protein>
    <recommendedName>
        <fullName evidence="3">Mediator of RNA polymerase II transcription subunit 9</fullName>
    </recommendedName>
</protein>
<name>A0A834Z7Y1_TETSI</name>
<dbReference type="InterPro" id="IPR038790">
    <property type="entry name" value="Med9_plant"/>
</dbReference>
<gene>
    <name evidence="1" type="ORF">HHK36_014308</name>
</gene>
<dbReference type="PANTHER" id="PTHR37188:SF1">
    <property type="entry name" value="MEDIATOR OF RNA POLYMERASE II TRANSCRIPTION SUBUNIT-RELATED"/>
    <property type="match status" value="1"/>
</dbReference>
<comment type="caution">
    <text evidence="1">The sequence shown here is derived from an EMBL/GenBank/DDBJ whole genome shotgun (WGS) entry which is preliminary data.</text>
</comment>
<evidence type="ECO:0000313" key="2">
    <source>
        <dbReference type="Proteomes" id="UP000655225"/>
    </source>
</evidence>
<dbReference type="GO" id="GO:0016592">
    <property type="term" value="C:mediator complex"/>
    <property type="evidence" value="ECO:0007669"/>
    <property type="project" value="InterPro"/>
</dbReference>
<dbReference type="Proteomes" id="UP000655225">
    <property type="component" value="Unassembled WGS sequence"/>
</dbReference>
<dbReference type="PANTHER" id="PTHR37188">
    <property type="entry name" value="MEDIATOR OF RNA POLYMERASE II TRANSCRIPTION SUBUNIT-RELATED"/>
    <property type="match status" value="1"/>
</dbReference>
<keyword evidence="2" id="KW-1185">Reference proteome</keyword>
<sequence length="179" mass="20251">MLCINRDFRTCGNQYFPQISLPLFSSLFRAAKPLKRVFVGAGDQSSSRHHLPLSHLTGAPHRTPEILRVFTSSGHDEVLIQDLSVCQYCLYVQLVENLADAIESGTRDQQSDALVNELTSHFDKCQQLLNSISGSINTKAMTVEGQKRKLEETEQLLNQRRDLISKYRSSVEDLIKSDR</sequence>
<dbReference type="OrthoDB" id="779656at2759"/>
<accession>A0A834Z7Y1</accession>
<reference evidence="1 2" key="1">
    <citation type="submission" date="2020-04" db="EMBL/GenBank/DDBJ databases">
        <title>Plant Genome Project.</title>
        <authorList>
            <person name="Zhang R.-G."/>
        </authorList>
    </citation>
    <scope>NUCLEOTIDE SEQUENCE [LARGE SCALE GENOMIC DNA]</scope>
    <source>
        <strain evidence="1">YNK0</strain>
        <tissue evidence="1">Leaf</tissue>
    </source>
</reference>